<organism evidence="7">
    <name type="scientific">Pseudoalteromonas prydzensis</name>
    <dbReference type="NCBI Taxonomy" id="182141"/>
    <lineage>
        <taxon>Bacteria</taxon>
        <taxon>Pseudomonadati</taxon>
        <taxon>Pseudomonadota</taxon>
        <taxon>Gammaproteobacteria</taxon>
        <taxon>Alteromonadales</taxon>
        <taxon>Pseudoalteromonadaceae</taxon>
        <taxon>Pseudoalteromonas</taxon>
    </lineage>
</organism>
<dbReference type="EMBL" id="DRGM01000143">
    <property type="protein sequence ID" value="HEA17443.1"/>
    <property type="molecule type" value="Genomic_DNA"/>
</dbReference>
<protein>
    <submittedName>
        <fullName evidence="7">Heme biosynthesis protein HemY</fullName>
    </submittedName>
</protein>
<evidence type="ECO:0000256" key="3">
    <source>
        <dbReference type="ARBA" id="ARBA00022989"/>
    </source>
</evidence>
<comment type="subcellular location">
    <subcellularLocation>
        <location evidence="1">Membrane</location>
    </subcellularLocation>
</comment>
<feature type="domain" description="HemY N-terminal" evidence="6">
    <location>
        <begin position="26"/>
        <end position="131"/>
    </location>
</feature>
<keyword evidence="3 5" id="KW-1133">Transmembrane helix</keyword>
<dbReference type="GO" id="GO:0016020">
    <property type="term" value="C:membrane"/>
    <property type="evidence" value="ECO:0007669"/>
    <property type="project" value="UniProtKB-SubCell"/>
</dbReference>
<evidence type="ECO:0000256" key="2">
    <source>
        <dbReference type="ARBA" id="ARBA00022692"/>
    </source>
</evidence>
<comment type="caution">
    <text evidence="7">The sequence shown here is derived from an EMBL/GenBank/DDBJ whole genome shotgun (WGS) entry which is preliminary data.</text>
</comment>
<dbReference type="AlphaFoldDB" id="A0A7V1D032"/>
<dbReference type="InterPro" id="IPR010817">
    <property type="entry name" value="HemY_N"/>
</dbReference>
<proteinExistence type="predicted"/>
<evidence type="ECO:0000256" key="5">
    <source>
        <dbReference type="SAM" id="Phobius"/>
    </source>
</evidence>
<dbReference type="Proteomes" id="UP000886188">
    <property type="component" value="Unassembled WGS sequence"/>
</dbReference>
<feature type="transmembrane region" description="Helical" evidence="5">
    <location>
        <begin position="39"/>
        <end position="59"/>
    </location>
</feature>
<sequence length="276" mass="30753">MIRLILVILAIVVLLAVAPLLLGETGYVLISFKQTTIEGSIVAFAITALAIFIGAYLIYKLVRYLWSLYSNTRHRFFARSEERKQAAIEQGVWSLINGDSEQLELALANNSVADNWQDVRYALLAKAALQNNEPNKAIALLDQISPENQLKAAKLWLASGDSSTVTGELKLLAEAKKATALELKLYAEVLVQQQKWTALEQFMPRLLAKKALTDSQWAILLTSYFMAQPESQLTDKYQQLSKNVKAKAHACYLAAMAKAGRLNEIELSLLKMLKKP</sequence>
<keyword evidence="2 5" id="KW-0812">Transmembrane</keyword>
<gene>
    <name evidence="7" type="ORF">ENH88_13555</name>
</gene>
<evidence type="ECO:0000256" key="4">
    <source>
        <dbReference type="ARBA" id="ARBA00023136"/>
    </source>
</evidence>
<evidence type="ECO:0000313" key="7">
    <source>
        <dbReference type="EMBL" id="HEA17443.1"/>
    </source>
</evidence>
<reference evidence="7" key="1">
    <citation type="journal article" date="2020" name="mSystems">
        <title>Genome- and Community-Level Interaction Insights into Carbon Utilization and Element Cycling Functions of Hydrothermarchaeota in Hydrothermal Sediment.</title>
        <authorList>
            <person name="Zhou Z."/>
            <person name="Liu Y."/>
            <person name="Xu W."/>
            <person name="Pan J."/>
            <person name="Luo Z.H."/>
            <person name="Li M."/>
        </authorList>
    </citation>
    <scope>NUCLEOTIDE SEQUENCE [LARGE SCALE GENOMIC DNA]</scope>
    <source>
        <strain evidence="7">HyVt-346</strain>
    </source>
</reference>
<dbReference type="RefSeq" id="WP_304182845.1">
    <property type="nucleotide sequence ID" value="NZ_DRGM01000143.1"/>
</dbReference>
<keyword evidence="4 5" id="KW-0472">Membrane</keyword>
<evidence type="ECO:0000259" key="6">
    <source>
        <dbReference type="Pfam" id="PF07219"/>
    </source>
</evidence>
<evidence type="ECO:0000256" key="1">
    <source>
        <dbReference type="ARBA" id="ARBA00004370"/>
    </source>
</evidence>
<feature type="non-terminal residue" evidence="7">
    <location>
        <position position="276"/>
    </location>
</feature>
<dbReference type="Pfam" id="PF07219">
    <property type="entry name" value="HemY_N"/>
    <property type="match status" value="1"/>
</dbReference>
<name>A0A7V1D032_9GAMM</name>
<accession>A0A7V1D032</accession>